<dbReference type="Gene3D" id="3.10.20.30">
    <property type="match status" value="1"/>
</dbReference>
<keyword evidence="5" id="KW-0411">Iron-sulfur</keyword>
<dbReference type="PANTHER" id="PTHR44379:SF5">
    <property type="entry name" value="OXIDOREDUCTASE WITH IRON-SULFUR SUBUNIT"/>
    <property type="match status" value="1"/>
</dbReference>
<evidence type="ECO:0000259" key="6">
    <source>
        <dbReference type="PROSITE" id="PS51085"/>
    </source>
</evidence>
<dbReference type="SUPFAM" id="SSF47741">
    <property type="entry name" value="CO dehydrogenase ISP C-domain like"/>
    <property type="match status" value="1"/>
</dbReference>
<dbReference type="InterPro" id="IPR036884">
    <property type="entry name" value="2Fe-2S-bd_dom_sf"/>
</dbReference>
<dbReference type="PROSITE" id="PS00197">
    <property type="entry name" value="2FE2S_FER_1"/>
    <property type="match status" value="1"/>
</dbReference>
<keyword evidence="4" id="KW-0408">Iron</keyword>
<accession>A0AAJ1ID51</accession>
<keyword evidence="1" id="KW-0001">2Fe-2S</keyword>
<dbReference type="SUPFAM" id="SSF54292">
    <property type="entry name" value="2Fe-2S ferredoxin-like"/>
    <property type="match status" value="1"/>
</dbReference>
<dbReference type="Gene3D" id="1.10.150.120">
    <property type="entry name" value="[2Fe-2S]-binding domain"/>
    <property type="match status" value="1"/>
</dbReference>
<keyword evidence="3" id="KW-0560">Oxidoreductase</keyword>
<dbReference type="InterPro" id="IPR006058">
    <property type="entry name" value="2Fe2S_fd_BS"/>
</dbReference>
<dbReference type="InterPro" id="IPR001041">
    <property type="entry name" value="2Fe-2S_ferredoxin-type"/>
</dbReference>
<evidence type="ECO:0000256" key="5">
    <source>
        <dbReference type="ARBA" id="ARBA00023014"/>
    </source>
</evidence>
<dbReference type="GO" id="GO:0046872">
    <property type="term" value="F:metal ion binding"/>
    <property type="evidence" value="ECO:0007669"/>
    <property type="project" value="UniProtKB-KW"/>
</dbReference>
<dbReference type="PANTHER" id="PTHR44379">
    <property type="entry name" value="OXIDOREDUCTASE WITH IRON-SULFUR SUBUNIT"/>
    <property type="match status" value="1"/>
</dbReference>
<dbReference type="InterPro" id="IPR002888">
    <property type="entry name" value="2Fe-2S-bd"/>
</dbReference>
<dbReference type="Pfam" id="PF01799">
    <property type="entry name" value="Fer2_2"/>
    <property type="match status" value="1"/>
</dbReference>
<evidence type="ECO:0000256" key="4">
    <source>
        <dbReference type="ARBA" id="ARBA00023004"/>
    </source>
</evidence>
<dbReference type="EMBL" id="JAQQAL010000022">
    <property type="protein sequence ID" value="MDC7227110.1"/>
    <property type="molecule type" value="Genomic_DNA"/>
</dbReference>
<dbReference type="InterPro" id="IPR051452">
    <property type="entry name" value="Diverse_Oxidoreductases"/>
</dbReference>
<name>A0AAJ1ID51_9SPIO</name>
<dbReference type="Proteomes" id="UP001221217">
    <property type="component" value="Unassembled WGS sequence"/>
</dbReference>
<dbReference type="AlphaFoldDB" id="A0AAJ1ID51"/>
<feature type="domain" description="2Fe-2S ferredoxin-type" evidence="6">
    <location>
        <begin position="5"/>
        <end position="80"/>
    </location>
</feature>
<dbReference type="GO" id="GO:0016491">
    <property type="term" value="F:oxidoreductase activity"/>
    <property type="evidence" value="ECO:0007669"/>
    <property type="project" value="UniProtKB-KW"/>
</dbReference>
<evidence type="ECO:0000256" key="3">
    <source>
        <dbReference type="ARBA" id="ARBA00023002"/>
    </source>
</evidence>
<keyword evidence="2" id="KW-0479">Metal-binding</keyword>
<dbReference type="InterPro" id="IPR012675">
    <property type="entry name" value="Beta-grasp_dom_sf"/>
</dbReference>
<evidence type="ECO:0000313" key="7">
    <source>
        <dbReference type="EMBL" id="MDC7227110.1"/>
    </source>
</evidence>
<evidence type="ECO:0000256" key="1">
    <source>
        <dbReference type="ARBA" id="ARBA00022714"/>
    </source>
</evidence>
<comment type="caution">
    <text evidence="7">The sequence shown here is derived from an EMBL/GenBank/DDBJ whole genome shotgun (WGS) entry which is preliminary data.</text>
</comment>
<dbReference type="Pfam" id="PF00111">
    <property type="entry name" value="Fer2"/>
    <property type="match status" value="1"/>
</dbReference>
<dbReference type="PROSITE" id="PS51085">
    <property type="entry name" value="2FE2S_FER_2"/>
    <property type="match status" value="1"/>
</dbReference>
<dbReference type="CDD" id="cd00207">
    <property type="entry name" value="fer2"/>
    <property type="match status" value="1"/>
</dbReference>
<dbReference type="GO" id="GO:0051537">
    <property type="term" value="F:2 iron, 2 sulfur cluster binding"/>
    <property type="evidence" value="ECO:0007669"/>
    <property type="project" value="UniProtKB-KW"/>
</dbReference>
<organism evidence="7 8">
    <name type="scientific">Candidatus Thalassospirochaeta sargassi</name>
    <dbReference type="NCBI Taxonomy" id="3119039"/>
    <lineage>
        <taxon>Bacteria</taxon>
        <taxon>Pseudomonadati</taxon>
        <taxon>Spirochaetota</taxon>
        <taxon>Spirochaetia</taxon>
        <taxon>Spirochaetales</taxon>
        <taxon>Spirochaetaceae</taxon>
        <taxon>Candidatus Thalassospirochaeta</taxon>
    </lineage>
</organism>
<gene>
    <name evidence="7" type="ORF">PQJ61_10145</name>
</gene>
<protein>
    <submittedName>
        <fullName evidence="7">(2Fe-2S)-binding protein</fullName>
    </submittedName>
</protein>
<evidence type="ECO:0000313" key="8">
    <source>
        <dbReference type="Proteomes" id="UP001221217"/>
    </source>
</evidence>
<sequence>MNNLLIVNYVINGKDVVFTINPKDSLLKVLRDNGYTEVHNGCQTGDCGACVVILNGRTVNSCMVLAASAKDGEILTVKALGDIHNPHPIQRAFAESGAVQCGFCTPGQILSTYALLLENHDPDEKDIRRALDGNICRCTGYVKILEAVKLAGRLMKEAEHV</sequence>
<proteinExistence type="predicted"/>
<reference evidence="7 8" key="1">
    <citation type="submission" date="2022-12" db="EMBL/GenBank/DDBJ databases">
        <title>Metagenome assembled genome from gulf of manar.</title>
        <authorList>
            <person name="Kohli P."/>
            <person name="Pk S."/>
            <person name="Venkata Ramana C."/>
            <person name="Sasikala C."/>
        </authorList>
    </citation>
    <scope>NUCLEOTIDE SEQUENCE [LARGE SCALE GENOMIC DNA]</scope>
    <source>
        <strain evidence="7">JB008</strain>
    </source>
</reference>
<dbReference type="InterPro" id="IPR036010">
    <property type="entry name" value="2Fe-2S_ferredoxin-like_sf"/>
</dbReference>
<evidence type="ECO:0000256" key="2">
    <source>
        <dbReference type="ARBA" id="ARBA00022723"/>
    </source>
</evidence>